<feature type="compositionally biased region" description="Gly residues" evidence="1">
    <location>
        <begin position="1"/>
        <end position="15"/>
    </location>
</feature>
<dbReference type="PANTHER" id="PTHR34367:SF1">
    <property type="entry name" value="OS04G0528600 PROTEIN"/>
    <property type="match status" value="1"/>
</dbReference>
<name>A0ABD1WNL5_9LAMI</name>
<feature type="compositionally biased region" description="Polar residues" evidence="1">
    <location>
        <begin position="133"/>
        <end position="155"/>
    </location>
</feature>
<feature type="region of interest" description="Disordered" evidence="1">
    <location>
        <begin position="1"/>
        <end position="26"/>
    </location>
</feature>
<dbReference type="AlphaFoldDB" id="A0ABD1WNL5"/>
<organism evidence="2 3">
    <name type="scientific">Forsythia ovata</name>
    <dbReference type="NCBI Taxonomy" id="205694"/>
    <lineage>
        <taxon>Eukaryota</taxon>
        <taxon>Viridiplantae</taxon>
        <taxon>Streptophyta</taxon>
        <taxon>Embryophyta</taxon>
        <taxon>Tracheophyta</taxon>
        <taxon>Spermatophyta</taxon>
        <taxon>Magnoliopsida</taxon>
        <taxon>eudicotyledons</taxon>
        <taxon>Gunneridae</taxon>
        <taxon>Pentapetalae</taxon>
        <taxon>asterids</taxon>
        <taxon>lamiids</taxon>
        <taxon>Lamiales</taxon>
        <taxon>Oleaceae</taxon>
        <taxon>Forsythieae</taxon>
        <taxon>Forsythia</taxon>
    </lineage>
</organism>
<comment type="caution">
    <text evidence="2">The sequence shown here is derived from an EMBL/GenBank/DDBJ whole genome shotgun (WGS) entry which is preliminary data.</text>
</comment>
<feature type="compositionally biased region" description="Polar residues" evidence="1">
    <location>
        <begin position="83"/>
        <end position="97"/>
    </location>
</feature>
<keyword evidence="3" id="KW-1185">Reference proteome</keyword>
<feature type="region of interest" description="Disordered" evidence="1">
    <location>
        <begin position="83"/>
        <end position="169"/>
    </location>
</feature>
<dbReference type="PANTHER" id="PTHR34367">
    <property type="entry name" value="OS02G0734667 PROTEIN"/>
    <property type="match status" value="1"/>
</dbReference>
<evidence type="ECO:0000313" key="2">
    <source>
        <dbReference type="EMBL" id="KAL2551257.1"/>
    </source>
</evidence>
<dbReference type="InterPro" id="IPR040412">
    <property type="entry name" value="At1g65710-like"/>
</dbReference>
<sequence length="247" mass="26099">MGLHLRGGGGGGLPVGKGTRRSSSVGRVVEKEVALEVVEGGSADLLVGDLNLRLQVLVALIPRSRPGKMVSVPATVSSLAMDKSNNAAGSEPNSTTAVKRIQVKRNVGADGASGSRTSASPRARSPAKANARVSNENQNINSGQHQQQPMSLSRSNSRKAEHSPCRRNPLSEIDTNVIVEQMPSPGIKTKNNNLSQAPVQKPNADNYRVLQGAKNKLDDSLKNVNCKAKEQPQLMAAGTAGTMWTRQ</sequence>
<feature type="compositionally biased region" description="Low complexity" evidence="1">
    <location>
        <begin position="112"/>
        <end position="132"/>
    </location>
</feature>
<evidence type="ECO:0000256" key="1">
    <source>
        <dbReference type="SAM" id="MobiDB-lite"/>
    </source>
</evidence>
<protein>
    <submittedName>
        <fullName evidence="2">Uncharacterized protein</fullName>
    </submittedName>
</protein>
<dbReference type="EMBL" id="JBFOLJ010000002">
    <property type="protein sequence ID" value="KAL2551257.1"/>
    <property type="molecule type" value="Genomic_DNA"/>
</dbReference>
<accession>A0ABD1WNL5</accession>
<dbReference type="Proteomes" id="UP001604277">
    <property type="component" value="Unassembled WGS sequence"/>
</dbReference>
<gene>
    <name evidence="2" type="ORF">Fot_04876</name>
</gene>
<evidence type="ECO:0000313" key="3">
    <source>
        <dbReference type="Proteomes" id="UP001604277"/>
    </source>
</evidence>
<reference evidence="3" key="1">
    <citation type="submission" date="2024-07" db="EMBL/GenBank/DDBJ databases">
        <title>Two chromosome-level genome assemblies of Korean endemic species Abeliophyllum distichum and Forsythia ovata (Oleaceae).</title>
        <authorList>
            <person name="Jang H."/>
        </authorList>
    </citation>
    <scope>NUCLEOTIDE SEQUENCE [LARGE SCALE GENOMIC DNA]</scope>
</reference>
<proteinExistence type="predicted"/>